<gene>
    <name evidence="1" type="ORF">GCM10011507_34830</name>
</gene>
<evidence type="ECO:0000313" key="1">
    <source>
        <dbReference type="EMBL" id="GGA80629.1"/>
    </source>
</evidence>
<reference evidence="1" key="2">
    <citation type="submission" date="2020-09" db="EMBL/GenBank/DDBJ databases">
        <authorList>
            <person name="Sun Q."/>
            <person name="Zhou Y."/>
        </authorList>
    </citation>
    <scope>NUCLEOTIDE SEQUENCE</scope>
    <source>
        <strain evidence="1">CGMCC 1.15447</strain>
    </source>
</reference>
<protein>
    <submittedName>
        <fullName evidence="1">Uncharacterized protein</fullName>
    </submittedName>
</protein>
<sequence>MSDLRSAFDLEPAKARQILANHIGKLILTPRGTEDGPIYEVSGDIDLLAGTEPP</sequence>
<dbReference type="Proteomes" id="UP000648801">
    <property type="component" value="Unassembled WGS sequence"/>
</dbReference>
<keyword evidence="2" id="KW-1185">Reference proteome</keyword>
<reference evidence="1" key="1">
    <citation type="journal article" date="2014" name="Int. J. Syst. Evol. Microbiol.">
        <title>Complete genome sequence of Corynebacterium casei LMG S-19264T (=DSM 44701T), isolated from a smear-ripened cheese.</title>
        <authorList>
            <consortium name="US DOE Joint Genome Institute (JGI-PGF)"/>
            <person name="Walter F."/>
            <person name="Albersmeier A."/>
            <person name="Kalinowski J."/>
            <person name="Ruckert C."/>
        </authorList>
    </citation>
    <scope>NUCLEOTIDE SEQUENCE</scope>
    <source>
        <strain evidence="1">CGMCC 1.15447</strain>
    </source>
</reference>
<organism evidence="1 2">
    <name type="scientific">Edaphobacter acidisoli</name>
    <dbReference type="NCBI Taxonomy" id="2040573"/>
    <lineage>
        <taxon>Bacteria</taxon>
        <taxon>Pseudomonadati</taxon>
        <taxon>Acidobacteriota</taxon>
        <taxon>Terriglobia</taxon>
        <taxon>Terriglobales</taxon>
        <taxon>Acidobacteriaceae</taxon>
        <taxon>Edaphobacter</taxon>
    </lineage>
</organism>
<evidence type="ECO:0000313" key="2">
    <source>
        <dbReference type="Proteomes" id="UP000648801"/>
    </source>
</evidence>
<name>A0A916S4S4_9BACT</name>
<accession>A0A916S4S4</accession>
<proteinExistence type="predicted"/>
<dbReference type="EMBL" id="BMJB01000005">
    <property type="protein sequence ID" value="GGA80629.1"/>
    <property type="molecule type" value="Genomic_DNA"/>
</dbReference>
<dbReference type="AlphaFoldDB" id="A0A916S4S4"/>
<comment type="caution">
    <text evidence="1">The sequence shown here is derived from an EMBL/GenBank/DDBJ whole genome shotgun (WGS) entry which is preliminary data.</text>
</comment>